<keyword evidence="1" id="KW-0732">Signal</keyword>
<evidence type="ECO:0000313" key="3">
    <source>
        <dbReference type="Proteomes" id="UP000193380"/>
    </source>
</evidence>
<sequence length="73" mass="8246">MAHWLRNALLILAACYFDCKGEEGVEQQSGHVTALEGGLVTLSCNYTTSMEPWLRNAAFCYEKKTQSFSHQEM</sequence>
<dbReference type="AlphaFoldDB" id="A0A060X3W1"/>
<dbReference type="PaxDb" id="8022-A0A060X3W1"/>
<organism evidence="2 3">
    <name type="scientific">Oncorhynchus mykiss</name>
    <name type="common">Rainbow trout</name>
    <name type="synonym">Salmo gairdneri</name>
    <dbReference type="NCBI Taxonomy" id="8022"/>
    <lineage>
        <taxon>Eukaryota</taxon>
        <taxon>Metazoa</taxon>
        <taxon>Chordata</taxon>
        <taxon>Craniata</taxon>
        <taxon>Vertebrata</taxon>
        <taxon>Euteleostomi</taxon>
        <taxon>Actinopterygii</taxon>
        <taxon>Neopterygii</taxon>
        <taxon>Teleostei</taxon>
        <taxon>Protacanthopterygii</taxon>
        <taxon>Salmoniformes</taxon>
        <taxon>Salmonidae</taxon>
        <taxon>Salmoninae</taxon>
        <taxon>Oncorhynchus</taxon>
    </lineage>
</organism>
<feature type="signal peptide" evidence="1">
    <location>
        <begin position="1"/>
        <end position="21"/>
    </location>
</feature>
<dbReference type="InterPro" id="IPR036179">
    <property type="entry name" value="Ig-like_dom_sf"/>
</dbReference>
<evidence type="ECO:0000313" key="2">
    <source>
        <dbReference type="EMBL" id="CDQ73942.1"/>
    </source>
</evidence>
<reference evidence="2" key="1">
    <citation type="journal article" date="2014" name="Nat. Commun.">
        <title>The rainbow trout genome provides novel insights into evolution after whole-genome duplication in vertebrates.</title>
        <authorList>
            <person name="Berthelot C."/>
            <person name="Brunet F."/>
            <person name="Chalopin D."/>
            <person name="Juanchich A."/>
            <person name="Bernard M."/>
            <person name="Noel B."/>
            <person name="Bento P."/>
            <person name="Da Silva C."/>
            <person name="Labadie K."/>
            <person name="Alberti A."/>
            <person name="Aury J.M."/>
            <person name="Louis A."/>
            <person name="Dehais P."/>
            <person name="Bardou P."/>
            <person name="Montfort J."/>
            <person name="Klopp C."/>
            <person name="Cabau C."/>
            <person name="Gaspin C."/>
            <person name="Thorgaard G.H."/>
            <person name="Boussaha M."/>
            <person name="Quillet E."/>
            <person name="Guyomard R."/>
            <person name="Galiana D."/>
            <person name="Bobe J."/>
            <person name="Volff J.N."/>
            <person name="Genet C."/>
            <person name="Wincker P."/>
            <person name="Jaillon O."/>
            <person name="Roest Crollius H."/>
            <person name="Guiguen Y."/>
        </authorList>
    </citation>
    <scope>NUCLEOTIDE SEQUENCE [LARGE SCALE GENOMIC DNA]</scope>
</reference>
<proteinExistence type="predicted"/>
<feature type="chain" id="PRO_5001595498" description="Immunoglobulin V-set domain-containing protein" evidence="1">
    <location>
        <begin position="22"/>
        <end position="73"/>
    </location>
</feature>
<evidence type="ECO:0008006" key="4">
    <source>
        <dbReference type="Google" id="ProtNLM"/>
    </source>
</evidence>
<dbReference type="SUPFAM" id="SSF48726">
    <property type="entry name" value="Immunoglobulin"/>
    <property type="match status" value="1"/>
</dbReference>
<protein>
    <recommendedName>
        <fullName evidence="4">Immunoglobulin V-set domain-containing protein</fullName>
    </recommendedName>
</protein>
<dbReference type="EMBL" id="FR904940">
    <property type="protein sequence ID" value="CDQ73942.1"/>
    <property type="molecule type" value="Genomic_DNA"/>
</dbReference>
<reference evidence="2" key="2">
    <citation type="submission" date="2014-03" db="EMBL/GenBank/DDBJ databases">
        <authorList>
            <person name="Genoscope - CEA"/>
        </authorList>
    </citation>
    <scope>NUCLEOTIDE SEQUENCE</scope>
</reference>
<name>A0A060X3W1_ONCMY</name>
<gene>
    <name evidence="2" type="ORF">GSONMT00049535001</name>
</gene>
<dbReference type="Proteomes" id="UP000193380">
    <property type="component" value="Unassembled WGS sequence"/>
</dbReference>
<dbReference type="STRING" id="8022.A0A060X3W1"/>
<accession>A0A060X3W1</accession>
<evidence type="ECO:0000256" key="1">
    <source>
        <dbReference type="SAM" id="SignalP"/>
    </source>
</evidence>